<dbReference type="EMBL" id="BPLQ01015430">
    <property type="protein sequence ID" value="GIY87997.1"/>
    <property type="molecule type" value="Genomic_DNA"/>
</dbReference>
<dbReference type="Proteomes" id="UP001054837">
    <property type="component" value="Unassembled WGS sequence"/>
</dbReference>
<sequence length="98" mass="10687">MVCKNSLLFSSISVSISSSWAIGMNSISFRLEELDAILLLLNVAVLEFCFLSSSKCLLFQLGGSFGFILQSGRSIGSVAVNRSDVQVVESLRLEYDND</sequence>
<evidence type="ECO:0000313" key="2">
    <source>
        <dbReference type="Proteomes" id="UP001054837"/>
    </source>
</evidence>
<protein>
    <submittedName>
        <fullName evidence="1">Uncharacterized protein</fullName>
    </submittedName>
</protein>
<gene>
    <name evidence="1" type="ORF">CDAR_66571</name>
</gene>
<accession>A0AAV4WYK9</accession>
<evidence type="ECO:0000313" key="1">
    <source>
        <dbReference type="EMBL" id="GIY87997.1"/>
    </source>
</evidence>
<reference evidence="1 2" key="1">
    <citation type="submission" date="2021-06" db="EMBL/GenBank/DDBJ databases">
        <title>Caerostris darwini draft genome.</title>
        <authorList>
            <person name="Kono N."/>
            <person name="Arakawa K."/>
        </authorList>
    </citation>
    <scope>NUCLEOTIDE SEQUENCE [LARGE SCALE GENOMIC DNA]</scope>
</reference>
<comment type="caution">
    <text evidence="1">The sequence shown here is derived from an EMBL/GenBank/DDBJ whole genome shotgun (WGS) entry which is preliminary data.</text>
</comment>
<organism evidence="1 2">
    <name type="scientific">Caerostris darwini</name>
    <dbReference type="NCBI Taxonomy" id="1538125"/>
    <lineage>
        <taxon>Eukaryota</taxon>
        <taxon>Metazoa</taxon>
        <taxon>Ecdysozoa</taxon>
        <taxon>Arthropoda</taxon>
        <taxon>Chelicerata</taxon>
        <taxon>Arachnida</taxon>
        <taxon>Araneae</taxon>
        <taxon>Araneomorphae</taxon>
        <taxon>Entelegynae</taxon>
        <taxon>Araneoidea</taxon>
        <taxon>Araneidae</taxon>
        <taxon>Caerostris</taxon>
    </lineage>
</organism>
<name>A0AAV4WYK9_9ARAC</name>
<proteinExistence type="predicted"/>
<keyword evidence="2" id="KW-1185">Reference proteome</keyword>
<dbReference type="AlphaFoldDB" id="A0AAV4WYK9"/>